<evidence type="ECO:0000256" key="9">
    <source>
        <dbReference type="ARBA" id="ARBA00022898"/>
    </source>
</evidence>
<accession>A0ABP9FZS9</accession>
<evidence type="ECO:0000256" key="6">
    <source>
        <dbReference type="ARBA" id="ARBA00022576"/>
    </source>
</evidence>
<evidence type="ECO:0000256" key="2">
    <source>
        <dbReference type="ARBA" id="ARBA00004824"/>
    </source>
</evidence>
<dbReference type="EMBL" id="BAABLW010000007">
    <property type="protein sequence ID" value="GAA4922963.1"/>
    <property type="molecule type" value="Genomic_DNA"/>
</dbReference>
<evidence type="ECO:0000256" key="11">
    <source>
        <dbReference type="ARBA" id="ARBA00048212"/>
    </source>
</evidence>
<dbReference type="Gene3D" id="3.20.10.10">
    <property type="entry name" value="D-amino Acid Aminotransferase, subunit A, domain 2"/>
    <property type="match status" value="1"/>
</dbReference>
<dbReference type="RefSeq" id="WP_345477867.1">
    <property type="nucleotide sequence ID" value="NZ_BAABLW010000007.1"/>
</dbReference>
<dbReference type="InterPro" id="IPR001544">
    <property type="entry name" value="Aminotrans_IV"/>
</dbReference>
<organism evidence="17 18">
    <name type="scientific">Nesterenkonia rhizosphaerae</name>
    <dbReference type="NCBI Taxonomy" id="1348272"/>
    <lineage>
        <taxon>Bacteria</taxon>
        <taxon>Bacillati</taxon>
        <taxon>Actinomycetota</taxon>
        <taxon>Actinomycetes</taxon>
        <taxon>Micrococcales</taxon>
        <taxon>Micrococcaceae</taxon>
        <taxon>Nesterenkonia</taxon>
    </lineage>
</organism>
<sequence length="357" mass="38520">MKFEVTEHPNPTSGERIAEILQNPGFGTNFTDHTTVVDWSADAGWQDARIEPYGPITLDPAASVLHYASEIFEGMKAYLHADGSVYTFRPFANAARMNASARRMALPEIDEELFVQSLEVLVAKDKAWVPAGDGEALYLRPFMFGTEAFLGVRPSQTVTYRVIASPAGNFFGGELKPVKIWVSRDYVRAAPGGTGAAKTGGNYAGSLAAQAQAAEKGCQQVLFLDPLHENAIEELGGMNVFLVTNDGRLLTPELTGTILEGVTRSSIIQLAKDRGLTVEERRIGLEEWAKGAADGTITEAFACGTAAVITPIGELLDGEQTITMAGDFSTTMALREELLGIQTGKVEDRHGWLHKLA</sequence>
<dbReference type="PANTHER" id="PTHR11825:SF44">
    <property type="entry name" value="BRANCHED-CHAIN-AMINO-ACID AMINOTRANSFERASE"/>
    <property type="match status" value="1"/>
</dbReference>
<dbReference type="InterPro" id="IPR033939">
    <property type="entry name" value="BCAT_family"/>
</dbReference>
<dbReference type="CDD" id="cd01557">
    <property type="entry name" value="BCAT_beta_family"/>
    <property type="match status" value="1"/>
</dbReference>
<dbReference type="Pfam" id="PF01063">
    <property type="entry name" value="Aminotran_4"/>
    <property type="match status" value="1"/>
</dbReference>
<dbReference type="GO" id="GO:0008483">
    <property type="term" value="F:transaminase activity"/>
    <property type="evidence" value="ECO:0007669"/>
    <property type="project" value="UniProtKB-KW"/>
</dbReference>
<comment type="similarity">
    <text evidence="5 14">Belongs to the class-IV pyridoxal-phosphate-dependent aminotransferase family.</text>
</comment>
<evidence type="ECO:0000313" key="17">
    <source>
        <dbReference type="EMBL" id="GAA4922963.1"/>
    </source>
</evidence>
<evidence type="ECO:0000256" key="8">
    <source>
        <dbReference type="ARBA" id="ARBA00022679"/>
    </source>
</evidence>
<dbReference type="InterPro" id="IPR043132">
    <property type="entry name" value="BCAT-like_C"/>
</dbReference>
<evidence type="ECO:0000256" key="14">
    <source>
        <dbReference type="RuleBase" id="RU004106"/>
    </source>
</evidence>
<proteinExistence type="inferred from homology"/>
<name>A0ABP9FZS9_9MICC</name>
<keyword evidence="7 16" id="KW-0028">Amino-acid biosynthesis</keyword>
<evidence type="ECO:0000256" key="3">
    <source>
        <dbReference type="ARBA" id="ARBA00004931"/>
    </source>
</evidence>
<dbReference type="Gene3D" id="3.30.470.10">
    <property type="match status" value="1"/>
</dbReference>
<gene>
    <name evidence="17" type="ORF">GCM10025790_19990</name>
</gene>
<dbReference type="InterPro" id="IPR018300">
    <property type="entry name" value="Aminotrans_IV_CS"/>
</dbReference>
<evidence type="ECO:0000256" key="15">
    <source>
        <dbReference type="RuleBase" id="RU004516"/>
    </source>
</evidence>
<evidence type="ECO:0000256" key="1">
    <source>
        <dbReference type="ARBA" id="ARBA00001933"/>
    </source>
</evidence>
<comment type="catalytic activity">
    <reaction evidence="12 16">
        <text>L-isoleucine + 2-oxoglutarate = (S)-3-methyl-2-oxopentanoate + L-glutamate</text>
        <dbReference type="Rhea" id="RHEA:24801"/>
        <dbReference type="ChEBI" id="CHEBI:16810"/>
        <dbReference type="ChEBI" id="CHEBI:29985"/>
        <dbReference type="ChEBI" id="CHEBI:35146"/>
        <dbReference type="ChEBI" id="CHEBI:58045"/>
        <dbReference type="EC" id="2.6.1.42"/>
    </reaction>
</comment>
<keyword evidence="10 16" id="KW-0100">Branched-chain amino acid biosynthesis</keyword>
<evidence type="ECO:0000256" key="13">
    <source>
        <dbReference type="ARBA" id="ARBA00049229"/>
    </source>
</evidence>
<protein>
    <recommendedName>
        <fullName evidence="16">Branched-chain-amino-acid aminotransferase</fullName>
        <ecNumber evidence="16">2.6.1.42</ecNumber>
    </recommendedName>
</protein>
<evidence type="ECO:0000256" key="4">
    <source>
        <dbReference type="ARBA" id="ARBA00005072"/>
    </source>
</evidence>
<comment type="catalytic activity">
    <reaction evidence="11 16">
        <text>L-valine + 2-oxoglutarate = 3-methyl-2-oxobutanoate + L-glutamate</text>
        <dbReference type="Rhea" id="RHEA:24813"/>
        <dbReference type="ChEBI" id="CHEBI:11851"/>
        <dbReference type="ChEBI" id="CHEBI:16810"/>
        <dbReference type="ChEBI" id="CHEBI:29985"/>
        <dbReference type="ChEBI" id="CHEBI:57762"/>
        <dbReference type="EC" id="2.6.1.42"/>
    </reaction>
</comment>
<evidence type="ECO:0000256" key="16">
    <source>
        <dbReference type="RuleBase" id="RU004517"/>
    </source>
</evidence>
<dbReference type="PIRSF" id="PIRSF006468">
    <property type="entry name" value="BCAT1"/>
    <property type="match status" value="1"/>
</dbReference>
<keyword evidence="18" id="KW-1185">Reference proteome</keyword>
<keyword evidence="8 16" id="KW-0808">Transferase</keyword>
<evidence type="ECO:0000313" key="18">
    <source>
        <dbReference type="Proteomes" id="UP001500368"/>
    </source>
</evidence>
<dbReference type="PANTHER" id="PTHR11825">
    <property type="entry name" value="SUBGROUP IIII AMINOTRANSFERASE"/>
    <property type="match status" value="1"/>
</dbReference>
<comment type="caution">
    <text evidence="17">The sequence shown here is derived from an EMBL/GenBank/DDBJ whole genome shotgun (WGS) entry which is preliminary data.</text>
</comment>
<dbReference type="InterPro" id="IPR036038">
    <property type="entry name" value="Aminotransferase-like"/>
</dbReference>
<dbReference type="SUPFAM" id="SSF56752">
    <property type="entry name" value="D-aminoacid aminotransferase-like PLP-dependent enzymes"/>
    <property type="match status" value="1"/>
</dbReference>
<evidence type="ECO:0000256" key="7">
    <source>
        <dbReference type="ARBA" id="ARBA00022605"/>
    </source>
</evidence>
<comment type="pathway">
    <text evidence="3">Amino-acid biosynthesis; L-valine biosynthesis; L-valine from pyruvate: step 4/4.</text>
</comment>
<dbReference type="InterPro" id="IPR043131">
    <property type="entry name" value="BCAT-like_N"/>
</dbReference>
<dbReference type="PROSITE" id="PS00770">
    <property type="entry name" value="AA_TRANSFER_CLASS_4"/>
    <property type="match status" value="1"/>
</dbReference>
<comment type="catalytic activity">
    <reaction evidence="13 16">
        <text>L-leucine + 2-oxoglutarate = 4-methyl-2-oxopentanoate + L-glutamate</text>
        <dbReference type="Rhea" id="RHEA:18321"/>
        <dbReference type="ChEBI" id="CHEBI:16810"/>
        <dbReference type="ChEBI" id="CHEBI:17865"/>
        <dbReference type="ChEBI" id="CHEBI:29985"/>
        <dbReference type="ChEBI" id="CHEBI:57427"/>
        <dbReference type="EC" id="2.6.1.42"/>
    </reaction>
</comment>
<dbReference type="InterPro" id="IPR005786">
    <property type="entry name" value="B_amino_transII"/>
</dbReference>
<keyword evidence="6 16" id="KW-0032">Aminotransferase</keyword>
<dbReference type="NCBIfam" id="TIGR01123">
    <property type="entry name" value="ilvE_II"/>
    <property type="match status" value="1"/>
</dbReference>
<dbReference type="EC" id="2.6.1.42" evidence="16"/>
<evidence type="ECO:0000256" key="10">
    <source>
        <dbReference type="ARBA" id="ARBA00023304"/>
    </source>
</evidence>
<comment type="pathway">
    <text evidence="4">Amino-acid biosynthesis; L-leucine biosynthesis; L-leucine from 3-methyl-2-oxobutanoate: step 4/4.</text>
</comment>
<evidence type="ECO:0000256" key="5">
    <source>
        <dbReference type="ARBA" id="ARBA00009320"/>
    </source>
</evidence>
<dbReference type="NCBIfam" id="NF009897">
    <property type="entry name" value="PRK13357.1"/>
    <property type="match status" value="1"/>
</dbReference>
<keyword evidence="9 15" id="KW-0663">Pyridoxal phosphate</keyword>
<reference evidence="18" key="1">
    <citation type="journal article" date="2019" name="Int. J. Syst. Evol. Microbiol.">
        <title>The Global Catalogue of Microorganisms (GCM) 10K type strain sequencing project: providing services to taxonomists for standard genome sequencing and annotation.</title>
        <authorList>
            <consortium name="The Broad Institute Genomics Platform"/>
            <consortium name="The Broad Institute Genome Sequencing Center for Infectious Disease"/>
            <person name="Wu L."/>
            <person name="Ma J."/>
        </authorList>
    </citation>
    <scope>NUCLEOTIDE SEQUENCE [LARGE SCALE GENOMIC DNA]</scope>
    <source>
        <strain evidence="18">JCM 19129</strain>
    </source>
</reference>
<dbReference type="Proteomes" id="UP001500368">
    <property type="component" value="Unassembled WGS sequence"/>
</dbReference>
<comment type="cofactor">
    <cofactor evidence="1 15">
        <name>pyridoxal 5'-phosphate</name>
        <dbReference type="ChEBI" id="CHEBI:597326"/>
    </cofactor>
</comment>
<evidence type="ECO:0000256" key="12">
    <source>
        <dbReference type="ARBA" id="ARBA00048798"/>
    </source>
</evidence>
<comment type="pathway">
    <text evidence="2">Amino-acid biosynthesis; L-isoleucine biosynthesis; L-isoleucine from 2-oxobutanoate: step 4/4.</text>
</comment>